<name>A0A2M8L9L7_9BACT</name>
<evidence type="ECO:0000313" key="2">
    <source>
        <dbReference type="Proteomes" id="UP000230603"/>
    </source>
</evidence>
<protein>
    <submittedName>
        <fullName evidence="1">Uncharacterized protein</fullName>
    </submittedName>
</protein>
<sequence length="72" mass="8452">MQDISNYEKIKVIAVVKYWGIVAIIKDFRIKVIIRQIGDGQKQFWSVIPGWTINQYKEIKLINKSKGNLEED</sequence>
<organism evidence="1 2">
    <name type="scientific">Candidatus Tagabacteria bacterium CG10_big_fil_rev_8_21_14_0_10_40_13</name>
    <dbReference type="NCBI Taxonomy" id="1975022"/>
    <lineage>
        <taxon>Bacteria</taxon>
        <taxon>Candidatus Tagaibacteriota</taxon>
    </lineage>
</organism>
<dbReference type="Proteomes" id="UP000230603">
    <property type="component" value="Unassembled WGS sequence"/>
</dbReference>
<gene>
    <name evidence="1" type="ORF">COV00_00375</name>
</gene>
<comment type="caution">
    <text evidence="1">The sequence shown here is derived from an EMBL/GenBank/DDBJ whole genome shotgun (WGS) entry which is preliminary data.</text>
</comment>
<evidence type="ECO:0000313" key="1">
    <source>
        <dbReference type="EMBL" id="PJE73316.1"/>
    </source>
</evidence>
<dbReference type="AlphaFoldDB" id="A0A2M8L9L7"/>
<dbReference type="EMBL" id="PFEP01000006">
    <property type="protein sequence ID" value="PJE73316.1"/>
    <property type="molecule type" value="Genomic_DNA"/>
</dbReference>
<proteinExistence type="predicted"/>
<reference evidence="2" key="1">
    <citation type="submission" date="2017-09" db="EMBL/GenBank/DDBJ databases">
        <title>Depth-based differentiation of microbial function through sediment-hosted aquifers and enrichment of novel symbionts in the deep terrestrial subsurface.</title>
        <authorList>
            <person name="Probst A.J."/>
            <person name="Ladd B."/>
            <person name="Jarett J.K."/>
            <person name="Geller-Mcgrath D.E."/>
            <person name="Sieber C.M.K."/>
            <person name="Emerson J.B."/>
            <person name="Anantharaman K."/>
            <person name="Thomas B.C."/>
            <person name="Malmstrom R."/>
            <person name="Stieglmeier M."/>
            <person name="Klingl A."/>
            <person name="Woyke T."/>
            <person name="Ryan C.M."/>
            <person name="Banfield J.F."/>
        </authorList>
    </citation>
    <scope>NUCLEOTIDE SEQUENCE [LARGE SCALE GENOMIC DNA]</scope>
</reference>
<accession>A0A2M8L9L7</accession>